<evidence type="ECO:0000313" key="7">
    <source>
        <dbReference type="EMBL" id="CDR47165.1"/>
    </source>
</evidence>
<feature type="region of interest" description="Disordered" evidence="6">
    <location>
        <begin position="64"/>
        <end position="108"/>
    </location>
</feature>
<feature type="compositionally biased region" description="Basic residues" evidence="6">
    <location>
        <begin position="299"/>
        <end position="314"/>
    </location>
</feature>
<dbReference type="PhylomeDB" id="A0A061BJI3"/>
<proteinExistence type="inferred from homology"/>
<keyword evidence="5" id="KW-0539">Nucleus</keyword>
<comment type="subcellular location">
    <subcellularLocation>
        <location evidence="1">Nucleus</location>
    </subcellularLocation>
</comment>
<keyword evidence="3" id="KW-0507">mRNA processing</keyword>
<dbReference type="GO" id="GO:0000481">
    <property type="term" value="P:maturation of 5S rRNA"/>
    <property type="evidence" value="ECO:0007669"/>
    <property type="project" value="TreeGrafter"/>
</dbReference>
<accession>A0A061BJI3</accession>
<dbReference type="AlphaFoldDB" id="A0A061BJI3"/>
<dbReference type="InterPro" id="IPR045347">
    <property type="entry name" value="HIND"/>
</dbReference>
<feature type="region of interest" description="Disordered" evidence="6">
    <location>
        <begin position="19"/>
        <end position="46"/>
    </location>
</feature>
<dbReference type="OrthoDB" id="5583at2759"/>
<dbReference type="VEuPathDB" id="FungiDB:BON22_5216"/>
<dbReference type="GO" id="GO:0045292">
    <property type="term" value="P:mRNA cis splicing, via spliceosome"/>
    <property type="evidence" value="ECO:0007669"/>
    <property type="project" value="TreeGrafter"/>
</dbReference>
<name>A0A061BJI3_CYBFA</name>
<dbReference type="GO" id="GO:0046540">
    <property type="term" value="C:U4/U6 x U5 tri-snRNP complex"/>
    <property type="evidence" value="ECO:0007669"/>
    <property type="project" value="InterPro"/>
</dbReference>
<reference evidence="7" key="1">
    <citation type="journal article" date="2014" name="Genome Announc.">
        <title>Genome sequence of the yeast Cyberlindnera fabianii (Hansenula fabianii).</title>
        <authorList>
            <person name="Freel K.C."/>
            <person name="Sarilar V."/>
            <person name="Neuveglise C."/>
            <person name="Devillers H."/>
            <person name="Friedrich A."/>
            <person name="Schacherer J."/>
        </authorList>
    </citation>
    <scope>NUCLEOTIDE SEQUENCE</scope>
    <source>
        <strain evidence="7">YJS4271</strain>
    </source>
</reference>
<gene>
    <name evidence="7" type="ORF">CYFA0S_29e01178g</name>
</gene>
<evidence type="ECO:0000256" key="6">
    <source>
        <dbReference type="SAM" id="MobiDB-lite"/>
    </source>
</evidence>
<evidence type="ECO:0000256" key="4">
    <source>
        <dbReference type="ARBA" id="ARBA00023187"/>
    </source>
</evidence>
<evidence type="ECO:0000256" key="3">
    <source>
        <dbReference type="ARBA" id="ARBA00022664"/>
    </source>
</evidence>
<organism evidence="7">
    <name type="scientific">Cyberlindnera fabianii</name>
    <name type="common">Yeast</name>
    <name type="synonym">Hansenula fabianii</name>
    <dbReference type="NCBI Taxonomy" id="36022"/>
    <lineage>
        <taxon>Eukaryota</taxon>
        <taxon>Fungi</taxon>
        <taxon>Dikarya</taxon>
        <taxon>Ascomycota</taxon>
        <taxon>Saccharomycotina</taxon>
        <taxon>Saccharomycetes</taxon>
        <taxon>Phaffomycetales</taxon>
        <taxon>Phaffomycetaceae</taxon>
        <taxon>Cyberlindnera</taxon>
    </lineage>
</organism>
<dbReference type="InterPro" id="IPR005011">
    <property type="entry name" value="SNU66/SART1"/>
</dbReference>
<feature type="region of interest" description="Disordered" evidence="6">
    <location>
        <begin position="574"/>
        <end position="627"/>
    </location>
</feature>
<evidence type="ECO:0000256" key="1">
    <source>
        <dbReference type="ARBA" id="ARBA00004123"/>
    </source>
</evidence>
<feature type="compositionally biased region" description="Acidic residues" evidence="6">
    <location>
        <begin position="334"/>
        <end position="343"/>
    </location>
</feature>
<keyword evidence="4" id="KW-0508">mRNA splicing</keyword>
<evidence type="ECO:0000256" key="5">
    <source>
        <dbReference type="ARBA" id="ARBA00023242"/>
    </source>
</evidence>
<protein>
    <submittedName>
        <fullName evidence="7">CYFA0S29e01178g1_1</fullName>
    </submittedName>
</protein>
<comment type="similarity">
    <text evidence="2">Belongs to the SNU66/SART1 family.</text>
</comment>
<dbReference type="EMBL" id="LK052914">
    <property type="protein sequence ID" value="CDR47165.1"/>
    <property type="molecule type" value="Genomic_DNA"/>
</dbReference>
<evidence type="ECO:0000256" key="2">
    <source>
        <dbReference type="ARBA" id="ARBA00006076"/>
    </source>
</evidence>
<feature type="compositionally biased region" description="Low complexity" evidence="6">
    <location>
        <begin position="22"/>
        <end position="46"/>
    </location>
</feature>
<dbReference type="Pfam" id="PF03343">
    <property type="entry name" value="SART-1"/>
    <property type="match status" value="1"/>
</dbReference>
<feature type="region of interest" description="Disordered" evidence="6">
    <location>
        <begin position="433"/>
        <end position="453"/>
    </location>
</feature>
<sequence length="627" mass="70921">MSEQSISLEETNKIRVSLGLRPIPVEEPQVSPEPVTSTSSTNESLSLSEINKLRISLGLAPIPESSLQRVSEQTTESYQASQLQKERDEKLRQKLSLAKSKAEKRRKVKISQSLLDEEEDDISKSTDDWLSNISAKTSSAPKNKKRKITTRTTDTNDLTGVKVSHNASDLSAVGDDVILTLKDKDILDEEDELESELLVQKKRVEKDLAEKLRTNKYDLNGQELSKLEMREQAMMGGDENEGFVLNGGDIKMGGNDIAKEKATVGQDENTPKPRIKFSLEDLDDDLDDDETPNDYAKSKPTKMKKLKKKSKSQSRQKDIDDTETVLRPVTLSNADDEVDDDFELQSRLAVNRLKKQRKNNMSPEELAREIEEEKTNRMEVDIPKDQGVVIDENDEFLSSIRAVVDEKEKEGAMPESIVEDTDVPVAEAVDTEMHDQKDEVVEPQDDVEQDTNFGSGLASTLSFLRSKNVVHTKTEAEIAAEKRAKEIKKEADLKKLQVEIERRKHEESIRADPRFLKLSGKDREEHLQSEMDKFKASQNAREMAEKLKDYNPDVDIKHVDEYGRVMNQKEAFKHLSHQFHGNGESKSKKAKKQKKVEEERDAMYKQSLLGPGAAESEDSNKAGVRIQ</sequence>
<dbReference type="PANTHER" id="PTHR14152">
    <property type="entry name" value="SQUAMOUS CELL CARCINOMA ANTIGEN RECOGNISED BY CYTOTOXIC T LYMPHOCYTES"/>
    <property type="match status" value="1"/>
</dbReference>
<dbReference type="PANTHER" id="PTHR14152:SF5">
    <property type="entry name" value="U4_U6.U5 TRI-SNRNP-ASSOCIATED PROTEIN 1"/>
    <property type="match status" value="1"/>
</dbReference>
<feature type="compositionally biased region" description="Acidic residues" evidence="6">
    <location>
        <begin position="280"/>
        <end position="292"/>
    </location>
</feature>
<feature type="region of interest" description="Disordered" evidence="6">
    <location>
        <begin position="238"/>
        <end position="372"/>
    </location>
</feature>
<feature type="compositionally biased region" description="Polar residues" evidence="6">
    <location>
        <begin position="65"/>
        <end position="83"/>
    </location>
</feature>
<dbReference type="Pfam" id="PF19252">
    <property type="entry name" value="HIND"/>
    <property type="match status" value="2"/>
</dbReference>